<feature type="compositionally biased region" description="Polar residues" evidence="1">
    <location>
        <begin position="23"/>
        <end position="37"/>
    </location>
</feature>
<dbReference type="OrthoDB" id="4062651at2759"/>
<dbReference type="CDD" id="cd00180">
    <property type="entry name" value="PKc"/>
    <property type="match status" value="1"/>
</dbReference>
<keyword evidence="2" id="KW-0732">Signal</keyword>
<dbReference type="EMBL" id="KZ992605">
    <property type="protein sequence ID" value="RKP08419.1"/>
    <property type="molecule type" value="Genomic_DNA"/>
</dbReference>
<dbReference type="SMART" id="SM00220">
    <property type="entry name" value="S_TKc"/>
    <property type="match status" value="1"/>
</dbReference>
<keyword evidence="4" id="KW-0808">Transferase</keyword>
<dbReference type="AlphaFoldDB" id="A0A4V1IWQ9"/>
<dbReference type="Gene3D" id="1.10.510.10">
    <property type="entry name" value="Transferase(Phosphotransferase) domain 1"/>
    <property type="match status" value="1"/>
</dbReference>
<dbReference type="InterPro" id="IPR000719">
    <property type="entry name" value="Prot_kinase_dom"/>
</dbReference>
<evidence type="ECO:0000313" key="4">
    <source>
        <dbReference type="EMBL" id="RKP08419.1"/>
    </source>
</evidence>
<evidence type="ECO:0000256" key="1">
    <source>
        <dbReference type="SAM" id="MobiDB-lite"/>
    </source>
</evidence>
<evidence type="ECO:0000259" key="3">
    <source>
        <dbReference type="PROSITE" id="PS50011"/>
    </source>
</evidence>
<feature type="region of interest" description="Disordered" evidence="1">
    <location>
        <begin position="23"/>
        <end position="74"/>
    </location>
</feature>
<evidence type="ECO:0000313" key="5">
    <source>
        <dbReference type="Proteomes" id="UP000271241"/>
    </source>
</evidence>
<dbReference type="PANTHER" id="PTHR44167:SF24">
    <property type="entry name" value="SERINE_THREONINE-PROTEIN KINASE CHK2"/>
    <property type="match status" value="1"/>
</dbReference>
<organism evidence="4 5">
    <name type="scientific">Thamnocephalis sphaerospora</name>
    <dbReference type="NCBI Taxonomy" id="78915"/>
    <lineage>
        <taxon>Eukaryota</taxon>
        <taxon>Fungi</taxon>
        <taxon>Fungi incertae sedis</taxon>
        <taxon>Zoopagomycota</taxon>
        <taxon>Zoopagomycotina</taxon>
        <taxon>Zoopagomycetes</taxon>
        <taxon>Zoopagales</taxon>
        <taxon>Sigmoideomycetaceae</taxon>
        <taxon>Thamnocephalis</taxon>
    </lineage>
</organism>
<keyword evidence="5" id="KW-1185">Reference proteome</keyword>
<dbReference type="STRING" id="78915.A0A4V1IWQ9"/>
<dbReference type="InterPro" id="IPR008271">
    <property type="entry name" value="Ser/Thr_kinase_AS"/>
</dbReference>
<dbReference type="PROSITE" id="PS00108">
    <property type="entry name" value="PROTEIN_KINASE_ST"/>
    <property type="match status" value="1"/>
</dbReference>
<gene>
    <name evidence="4" type="ORF">THASP1DRAFT_29777</name>
</gene>
<dbReference type="PANTHER" id="PTHR44167">
    <property type="entry name" value="OVARIAN-SPECIFIC SERINE/THREONINE-PROTEIN KINASE LOK-RELATED"/>
    <property type="match status" value="1"/>
</dbReference>
<dbReference type="GO" id="GO:0004672">
    <property type="term" value="F:protein kinase activity"/>
    <property type="evidence" value="ECO:0007669"/>
    <property type="project" value="InterPro"/>
</dbReference>
<feature type="signal peptide" evidence="2">
    <location>
        <begin position="1"/>
        <end position="24"/>
    </location>
</feature>
<sequence length="355" mass="38121">MRSFATILLAAAVVALCHVSTSSAVPTNVPSPSTDPTNALPSAPPSPPSARTASGSNAPSISPSPKSGASSKSRKSKLIVESILTRTDSKTYTALVQYNDKAGFLKCTGDKEVFDNERVALTKIHAGDPSKYGISPRIKEAFVGLTAVLSPNKGSYCLVLERLDGWSLENYAALLGNPEKDAYLPSLFSQVINGIRYMNHLGLVHGDIKPENIMIKGTSFINKPVIVIVDFGMSQVVGESGMGYFYGGTMGYLAPEDVLDEQTDLYKRDTWMLGATLYASLAGLPPYNSIGVLESVERQGKNLFPPIETSKNAQLLALMNKMLVCSPAQRPKLSDLSDPLIEPYEKTISAALQQE</sequence>
<keyword evidence="4" id="KW-0418">Kinase</keyword>
<accession>A0A4V1IWQ9</accession>
<proteinExistence type="predicted"/>
<name>A0A4V1IWQ9_9FUNG</name>
<dbReference type="InterPro" id="IPR011009">
    <property type="entry name" value="Kinase-like_dom_sf"/>
</dbReference>
<dbReference type="Pfam" id="PF00069">
    <property type="entry name" value="Pkinase"/>
    <property type="match status" value="1"/>
</dbReference>
<dbReference type="GO" id="GO:0005524">
    <property type="term" value="F:ATP binding"/>
    <property type="evidence" value="ECO:0007669"/>
    <property type="project" value="InterPro"/>
</dbReference>
<dbReference type="Proteomes" id="UP000271241">
    <property type="component" value="Unassembled WGS sequence"/>
</dbReference>
<dbReference type="SUPFAM" id="SSF56112">
    <property type="entry name" value="Protein kinase-like (PK-like)"/>
    <property type="match status" value="1"/>
</dbReference>
<feature type="domain" description="Protein kinase" evidence="3">
    <location>
        <begin position="59"/>
        <end position="341"/>
    </location>
</feature>
<evidence type="ECO:0000256" key="2">
    <source>
        <dbReference type="SAM" id="SignalP"/>
    </source>
</evidence>
<feature type="compositionally biased region" description="Low complexity" evidence="1">
    <location>
        <begin position="49"/>
        <end position="71"/>
    </location>
</feature>
<feature type="chain" id="PRO_5020957018" evidence="2">
    <location>
        <begin position="25"/>
        <end position="355"/>
    </location>
</feature>
<reference evidence="5" key="1">
    <citation type="journal article" date="2018" name="Nat. Microbiol.">
        <title>Leveraging single-cell genomics to expand the fungal tree of life.</title>
        <authorList>
            <person name="Ahrendt S.R."/>
            <person name="Quandt C.A."/>
            <person name="Ciobanu D."/>
            <person name="Clum A."/>
            <person name="Salamov A."/>
            <person name="Andreopoulos B."/>
            <person name="Cheng J.F."/>
            <person name="Woyke T."/>
            <person name="Pelin A."/>
            <person name="Henrissat B."/>
            <person name="Reynolds N.K."/>
            <person name="Benny G.L."/>
            <person name="Smith M.E."/>
            <person name="James T.Y."/>
            <person name="Grigoriev I.V."/>
        </authorList>
    </citation>
    <scope>NUCLEOTIDE SEQUENCE [LARGE SCALE GENOMIC DNA]</scope>
    <source>
        <strain evidence="5">RSA 1356</strain>
    </source>
</reference>
<dbReference type="PROSITE" id="PS50011">
    <property type="entry name" value="PROTEIN_KINASE_DOM"/>
    <property type="match status" value="1"/>
</dbReference>
<protein>
    <submittedName>
        <fullName evidence="4">Kinase-like domain-containing protein</fullName>
    </submittedName>
</protein>